<evidence type="ECO:0000313" key="2">
    <source>
        <dbReference type="Proteomes" id="UP000053989"/>
    </source>
</evidence>
<keyword evidence="2" id="KW-1185">Reference proteome</keyword>
<dbReference type="STRING" id="1036808.A0A0C3EC82"/>
<dbReference type="HOGENOM" id="CLU_1305495_0_0_1"/>
<accession>A0A0C3EC82</accession>
<dbReference type="Proteomes" id="UP000053989">
    <property type="component" value="Unassembled WGS sequence"/>
</dbReference>
<proteinExistence type="predicted"/>
<name>A0A0C3EC82_9AGAM</name>
<sequence>MLGVLVLQLHNTNSCHRRPQHVWHGMAWHGPGCATPKLSQACLHNSLALHYYHRKQRTRLVFEFSLEPSAIRVAIGSRGLLACQLRPMEHLCDEIIELIVYELDDPTALTLTSKRFLRVSQDPYVRAHYFLTRYGHMDAMFWALVARIYPVTSSKLPYIISTAQPSTSSRRFGFARCLFLSFRTSRKSPLRYLAKFPWAKMRMTGLFSVFF</sequence>
<gene>
    <name evidence="1" type="ORF">SCLCIDRAFT_424862</name>
</gene>
<dbReference type="OrthoDB" id="270318at2759"/>
<dbReference type="EMBL" id="KN822020">
    <property type="protein sequence ID" value="KIM65939.1"/>
    <property type="molecule type" value="Genomic_DNA"/>
</dbReference>
<organism evidence="1 2">
    <name type="scientific">Scleroderma citrinum Foug A</name>
    <dbReference type="NCBI Taxonomy" id="1036808"/>
    <lineage>
        <taxon>Eukaryota</taxon>
        <taxon>Fungi</taxon>
        <taxon>Dikarya</taxon>
        <taxon>Basidiomycota</taxon>
        <taxon>Agaricomycotina</taxon>
        <taxon>Agaricomycetes</taxon>
        <taxon>Agaricomycetidae</taxon>
        <taxon>Boletales</taxon>
        <taxon>Sclerodermatineae</taxon>
        <taxon>Sclerodermataceae</taxon>
        <taxon>Scleroderma</taxon>
    </lineage>
</organism>
<evidence type="ECO:0000313" key="1">
    <source>
        <dbReference type="EMBL" id="KIM65939.1"/>
    </source>
</evidence>
<protein>
    <recommendedName>
        <fullName evidence="3">F-box domain-containing protein</fullName>
    </recommendedName>
</protein>
<reference evidence="1 2" key="1">
    <citation type="submission" date="2014-04" db="EMBL/GenBank/DDBJ databases">
        <authorList>
            <consortium name="DOE Joint Genome Institute"/>
            <person name="Kuo A."/>
            <person name="Kohler A."/>
            <person name="Nagy L.G."/>
            <person name="Floudas D."/>
            <person name="Copeland A."/>
            <person name="Barry K.W."/>
            <person name="Cichocki N."/>
            <person name="Veneault-Fourrey C."/>
            <person name="LaButti K."/>
            <person name="Lindquist E.A."/>
            <person name="Lipzen A."/>
            <person name="Lundell T."/>
            <person name="Morin E."/>
            <person name="Murat C."/>
            <person name="Sun H."/>
            <person name="Tunlid A."/>
            <person name="Henrissat B."/>
            <person name="Grigoriev I.V."/>
            <person name="Hibbett D.S."/>
            <person name="Martin F."/>
            <person name="Nordberg H.P."/>
            <person name="Cantor M.N."/>
            <person name="Hua S.X."/>
        </authorList>
    </citation>
    <scope>NUCLEOTIDE SEQUENCE [LARGE SCALE GENOMIC DNA]</scope>
    <source>
        <strain evidence="1 2">Foug A</strain>
    </source>
</reference>
<dbReference type="AlphaFoldDB" id="A0A0C3EC82"/>
<reference evidence="2" key="2">
    <citation type="submission" date="2015-01" db="EMBL/GenBank/DDBJ databases">
        <title>Evolutionary Origins and Diversification of the Mycorrhizal Mutualists.</title>
        <authorList>
            <consortium name="DOE Joint Genome Institute"/>
            <consortium name="Mycorrhizal Genomics Consortium"/>
            <person name="Kohler A."/>
            <person name="Kuo A."/>
            <person name="Nagy L.G."/>
            <person name="Floudas D."/>
            <person name="Copeland A."/>
            <person name="Barry K.W."/>
            <person name="Cichocki N."/>
            <person name="Veneault-Fourrey C."/>
            <person name="LaButti K."/>
            <person name="Lindquist E.A."/>
            <person name="Lipzen A."/>
            <person name="Lundell T."/>
            <person name="Morin E."/>
            <person name="Murat C."/>
            <person name="Riley R."/>
            <person name="Ohm R."/>
            <person name="Sun H."/>
            <person name="Tunlid A."/>
            <person name="Henrissat B."/>
            <person name="Grigoriev I.V."/>
            <person name="Hibbett D.S."/>
            <person name="Martin F."/>
        </authorList>
    </citation>
    <scope>NUCLEOTIDE SEQUENCE [LARGE SCALE GENOMIC DNA]</scope>
    <source>
        <strain evidence="2">Foug A</strain>
    </source>
</reference>
<evidence type="ECO:0008006" key="3">
    <source>
        <dbReference type="Google" id="ProtNLM"/>
    </source>
</evidence>
<dbReference type="InParanoid" id="A0A0C3EC82"/>